<dbReference type="Gene3D" id="3.90.1200.10">
    <property type="match status" value="1"/>
</dbReference>
<dbReference type="PANTHER" id="PTHR21310:SF15">
    <property type="entry name" value="AMINOGLYCOSIDE PHOSPHOTRANSFERASE DOMAIN-CONTAINING PROTEIN"/>
    <property type="match status" value="1"/>
</dbReference>
<evidence type="ECO:0000313" key="3">
    <source>
        <dbReference type="Proteomes" id="UP001501326"/>
    </source>
</evidence>
<keyword evidence="3" id="KW-1185">Reference proteome</keyword>
<dbReference type="InterPro" id="IPR051678">
    <property type="entry name" value="AGP_Transferase"/>
</dbReference>
<dbReference type="PANTHER" id="PTHR21310">
    <property type="entry name" value="AMINOGLYCOSIDE PHOSPHOTRANSFERASE-RELATED-RELATED"/>
    <property type="match status" value="1"/>
</dbReference>
<dbReference type="Pfam" id="PF01636">
    <property type="entry name" value="APH"/>
    <property type="match status" value="1"/>
</dbReference>
<accession>A0ABP6HDI1</accession>
<proteinExistence type="predicted"/>
<organism evidence="2 3">
    <name type="scientific">Pedococcus aerophilus</name>
    <dbReference type="NCBI Taxonomy" id="436356"/>
    <lineage>
        <taxon>Bacteria</taxon>
        <taxon>Bacillati</taxon>
        <taxon>Actinomycetota</taxon>
        <taxon>Actinomycetes</taxon>
        <taxon>Micrococcales</taxon>
        <taxon>Intrasporangiaceae</taxon>
        <taxon>Pedococcus</taxon>
    </lineage>
</organism>
<dbReference type="InterPro" id="IPR011009">
    <property type="entry name" value="Kinase-like_dom_sf"/>
</dbReference>
<gene>
    <name evidence="2" type="ORF">GCM10009867_31590</name>
</gene>
<dbReference type="SUPFAM" id="SSF56112">
    <property type="entry name" value="Protein kinase-like (PK-like)"/>
    <property type="match status" value="1"/>
</dbReference>
<evidence type="ECO:0000259" key="1">
    <source>
        <dbReference type="Pfam" id="PF01636"/>
    </source>
</evidence>
<dbReference type="InterPro" id="IPR008266">
    <property type="entry name" value="Tyr_kinase_AS"/>
</dbReference>
<dbReference type="PROSITE" id="PS00109">
    <property type="entry name" value="PROTEIN_KINASE_TYR"/>
    <property type="match status" value="1"/>
</dbReference>
<name>A0ABP6HDI1_9MICO</name>
<protein>
    <recommendedName>
        <fullName evidence="1">Aminoglycoside phosphotransferase domain-containing protein</fullName>
    </recommendedName>
</protein>
<comment type="caution">
    <text evidence="2">The sequence shown here is derived from an EMBL/GenBank/DDBJ whole genome shotgun (WGS) entry which is preliminary data.</text>
</comment>
<dbReference type="Proteomes" id="UP001501326">
    <property type="component" value="Unassembled WGS sequence"/>
</dbReference>
<evidence type="ECO:0000313" key="2">
    <source>
        <dbReference type="EMBL" id="GAA2738768.1"/>
    </source>
</evidence>
<dbReference type="RefSeq" id="WP_344195165.1">
    <property type="nucleotide sequence ID" value="NZ_BAAARN010000004.1"/>
</dbReference>
<reference evidence="3" key="1">
    <citation type="journal article" date="2019" name="Int. J. Syst. Evol. Microbiol.">
        <title>The Global Catalogue of Microorganisms (GCM) 10K type strain sequencing project: providing services to taxonomists for standard genome sequencing and annotation.</title>
        <authorList>
            <consortium name="The Broad Institute Genomics Platform"/>
            <consortium name="The Broad Institute Genome Sequencing Center for Infectious Disease"/>
            <person name="Wu L."/>
            <person name="Ma J."/>
        </authorList>
    </citation>
    <scope>NUCLEOTIDE SEQUENCE [LARGE SCALE GENOMIC DNA]</scope>
    <source>
        <strain evidence="3">JCM 16378</strain>
    </source>
</reference>
<dbReference type="EMBL" id="BAAARN010000004">
    <property type="protein sequence ID" value="GAA2738768.1"/>
    <property type="molecule type" value="Genomic_DNA"/>
</dbReference>
<feature type="domain" description="Aminoglycoside phosphotransferase" evidence="1">
    <location>
        <begin position="58"/>
        <end position="278"/>
    </location>
</feature>
<sequence>MGVDYHRTSRRPEFADLPDEVCRLLASVAGSPVAVARPSVTSGFTGAFAAVLELADGRRVFAKAAGPAAPHARVALPQEASVLGRLDRVAGRLTAPALIGAGSTTVPDRTTGTDDVTGADDTGADGDLWQVIVLEAIDGRMPGIPWTEAEVALVHDTCRALAAVPPAEVAAITTSSLATDVGGDPVARATLDELAAGTRAWPAHVTPLPAHQTAQVAALGHLAGELLEGEHLVHSDLRPDNLLLDTSGRIRVVDWNWVTRGPAWADFVGLWPLMARDGIDVAALAESSPLTRDADPEAIDAFLAVLAGYMLTHAGHPAPPPPTLAALRDHQRLLGQLCLDLLATRRGWS</sequence>
<dbReference type="InterPro" id="IPR002575">
    <property type="entry name" value="Aminoglycoside_PTrfase"/>
</dbReference>